<evidence type="ECO:0000313" key="3">
    <source>
        <dbReference type="EMBL" id="TEB23699.1"/>
    </source>
</evidence>
<evidence type="ECO:0000313" key="4">
    <source>
        <dbReference type="EMBL" id="TEB38442.1"/>
    </source>
</evidence>
<dbReference type="AlphaFoldDB" id="A0A4Y7TXU8"/>
<gene>
    <name evidence="4" type="ORF">FA13DRAFT_1786222</name>
    <name evidence="3" type="ORF">FA13DRAFT_1797882</name>
    <name evidence="2" type="ORF">FA13DRAFT_1799852</name>
</gene>
<dbReference type="EMBL" id="QPFP01000075">
    <property type="protein sequence ID" value="TEB23699.1"/>
    <property type="molecule type" value="Genomic_DNA"/>
</dbReference>
<reference evidence="4 5" key="1">
    <citation type="journal article" date="2019" name="Nat. Ecol. Evol.">
        <title>Megaphylogeny resolves global patterns of mushroom evolution.</title>
        <authorList>
            <person name="Varga T."/>
            <person name="Krizsan K."/>
            <person name="Foldi C."/>
            <person name="Dima B."/>
            <person name="Sanchez-Garcia M."/>
            <person name="Sanchez-Ramirez S."/>
            <person name="Szollosi G.J."/>
            <person name="Szarkandi J.G."/>
            <person name="Papp V."/>
            <person name="Albert L."/>
            <person name="Andreopoulos W."/>
            <person name="Angelini C."/>
            <person name="Antonin V."/>
            <person name="Barry K.W."/>
            <person name="Bougher N.L."/>
            <person name="Buchanan P."/>
            <person name="Buyck B."/>
            <person name="Bense V."/>
            <person name="Catcheside P."/>
            <person name="Chovatia M."/>
            <person name="Cooper J."/>
            <person name="Damon W."/>
            <person name="Desjardin D."/>
            <person name="Finy P."/>
            <person name="Geml J."/>
            <person name="Haridas S."/>
            <person name="Hughes K."/>
            <person name="Justo A."/>
            <person name="Karasinski D."/>
            <person name="Kautmanova I."/>
            <person name="Kiss B."/>
            <person name="Kocsube S."/>
            <person name="Kotiranta H."/>
            <person name="LaButti K.M."/>
            <person name="Lechner B.E."/>
            <person name="Liimatainen K."/>
            <person name="Lipzen A."/>
            <person name="Lukacs Z."/>
            <person name="Mihaltcheva S."/>
            <person name="Morgado L.N."/>
            <person name="Niskanen T."/>
            <person name="Noordeloos M.E."/>
            <person name="Ohm R.A."/>
            <person name="Ortiz-Santana B."/>
            <person name="Ovrebo C."/>
            <person name="Racz N."/>
            <person name="Riley R."/>
            <person name="Savchenko A."/>
            <person name="Shiryaev A."/>
            <person name="Soop K."/>
            <person name="Spirin V."/>
            <person name="Szebenyi C."/>
            <person name="Tomsovsky M."/>
            <person name="Tulloss R.E."/>
            <person name="Uehling J."/>
            <person name="Grigoriev I.V."/>
            <person name="Vagvolgyi C."/>
            <person name="Papp T."/>
            <person name="Martin F.M."/>
            <person name="Miettinen O."/>
            <person name="Hibbett D.S."/>
            <person name="Nagy L.G."/>
        </authorList>
    </citation>
    <scope>NUCLEOTIDE SEQUENCE [LARGE SCALE GENOMIC DNA]</scope>
    <source>
        <strain evidence="4 5">FP101781</strain>
    </source>
</reference>
<keyword evidence="5" id="KW-1185">Reference proteome</keyword>
<sequence length="370" mass="41986">MTGVKATDGNREKREQKKGSTNGIYHYQLLASDRKDRDESQSSDYQKSRLRRKGRPRQRVGCGQAPSDIALWAHVKSTRLRKVVEVTMLKVPHVIRMLRRQKIVRGKVSFGKVWDTLRVAAKVHVLKHVRLDHLKELASAQGWKRITHAGLRARVDDHIRSYFLPPVETRAMMQVTDTVLSGSAALKIADVSKGWDDGDLDFYTPNSQLRRVVNWFRMHGYKVTRVHDAPYDPKTLPQDEKEPVINRSFAVHSCMEQIVYLKHKVFNTVLNVIQSRSESALAPLTFFHSTLVMNFVSGNGVVCAYPKLTMNGKGMVNGVLSPGPGFEDTWSPRGTRAVAALIKYQDRGYKFVQGVEEDNTEQEEHRKGGP</sequence>
<name>A0A4Y7TXU8_COPMI</name>
<comment type="caution">
    <text evidence="4">The sequence shown here is derived from an EMBL/GenBank/DDBJ whole genome shotgun (WGS) entry which is preliminary data.</text>
</comment>
<organism evidence="4 5">
    <name type="scientific">Coprinellus micaceus</name>
    <name type="common">Glistening ink-cap mushroom</name>
    <name type="synonym">Coprinus micaceus</name>
    <dbReference type="NCBI Taxonomy" id="71717"/>
    <lineage>
        <taxon>Eukaryota</taxon>
        <taxon>Fungi</taxon>
        <taxon>Dikarya</taxon>
        <taxon>Basidiomycota</taxon>
        <taxon>Agaricomycotina</taxon>
        <taxon>Agaricomycetes</taxon>
        <taxon>Agaricomycetidae</taxon>
        <taxon>Agaricales</taxon>
        <taxon>Agaricineae</taxon>
        <taxon>Psathyrellaceae</taxon>
        <taxon>Coprinellus</taxon>
    </lineage>
</organism>
<feature type="region of interest" description="Disordered" evidence="1">
    <location>
        <begin position="1"/>
        <end position="63"/>
    </location>
</feature>
<protein>
    <submittedName>
        <fullName evidence="4">Uncharacterized protein</fullName>
    </submittedName>
</protein>
<dbReference type="Proteomes" id="UP000298030">
    <property type="component" value="Unassembled WGS sequence"/>
</dbReference>
<proteinExistence type="predicted"/>
<dbReference type="OrthoDB" id="3067340at2759"/>
<feature type="compositionally biased region" description="Basic residues" evidence="1">
    <location>
        <begin position="48"/>
        <end position="58"/>
    </location>
</feature>
<evidence type="ECO:0000313" key="5">
    <source>
        <dbReference type="Proteomes" id="UP000298030"/>
    </source>
</evidence>
<dbReference type="EMBL" id="QPFP01000110">
    <property type="protein sequence ID" value="TEB21477.1"/>
    <property type="molecule type" value="Genomic_DNA"/>
</dbReference>
<feature type="compositionally biased region" description="Basic and acidic residues" evidence="1">
    <location>
        <begin position="8"/>
        <end position="18"/>
    </location>
</feature>
<evidence type="ECO:0000313" key="2">
    <source>
        <dbReference type="EMBL" id="TEB21477.1"/>
    </source>
</evidence>
<dbReference type="EMBL" id="QPFP01000003">
    <property type="protein sequence ID" value="TEB38442.1"/>
    <property type="molecule type" value="Genomic_DNA"/>
</dbReference>
<evidence type="ECO:0000256" key="1">
    <source>
        <dbReference type="SAM" id="MobiDB-lite"/>
    </source>
</evidence>
<accession>A0A4Y7TXU8</accession>